<feature type="signal peptide" evidence="1">
    <location>
        <begin position="1"/>
        <end position="22"/>
    </location>
</feature>
<sequence>MGKLSILSVIVLGDLIGQLTEQISVPASIKGYENSPVQISLPASIKGCENNPVQISVPASIKGCEHNPVQISLPASIKGYENNPVQRYKLGCFRSSIIVMKKAIP</sequence>
<evidence type="ECO:0000313" key="2">
    <source>
        <dbReference type="EMBL" id="KAK3797198.1"/>
    </source>
</evidence>
<evidence type="ECO:0000313" key="3">
    <source>
        <dbReference type="Proteomes" id="UP001283361"/>
    </source>
</evidence>
<dbReference type="Proteomes" id="UP001283361">
    <property type="component" value="Unassembled WGS sequence"/>
</dbReference>
<name>A0AAE1AZZ3_9GAST</name>
<accession>A0AAE1AZZ3</accession>
<dbReference type="EMBL" id="JAWDGP010000796">
    <property type="protein sequence ID" value="KAK3797198.1"/>
    <property type="molecule type" value="Genomic_DNA"/>
</dbReference>
<keyword evidence="1" id="KW-0732">Signal</keyword>
<gene>
    <name evidence="2" type="ORF">RRG08_015172</name>
</gene>
<comment type="caution">
    <text evidence="2">The sequence shown here is derived from an EMBL/GenBank/DDBJ whole genome shotgun (WGS) entry which is preliminary data.</text>
</comment>
<protein>
    <submittedName>
        <fullName evidence="2">Uncharacterized protein</fullName>
    </submittedName>
</protein>
<dbReference type="AlphaFoldDB" id="A0AAE1AZZ3"/>
<feature type="chain" id="PRO_5042165649" evidence="1">
    <location>
        <begin position="23"/>
        <end position="105"/>
    </location>
</feature>
<evidence type="ECO:0000256" key="1">
    <source>
        <dbReference type="SAM" id="SignalP"/>
    </source>
</evidence>
<organism evidence="2 3">
    <name type="scientific">Elysia crispata</name>
    <name type="common">lettuce slug</name>
    <dbReference type="NCBI Taxonomy" id="231223"/>
    <lineage>
        <taxon>Eukaryota</taxon>
        <taxon>Metazoa</taxon>
        <taxon>Spiralia</taxon>
        <taxon>Lophotrochozoa</taxon>
        <taxon>Mollusca</taxon>
        <taxon>Gastropoda</taxon>
        <taxon>Heterobranchia</taxon>
        <taxon>Euthyneura</taxon>
        <taxon>Panpulmonata</taxon>
        <taxon>Sacoglossa</taxon>
        <taxon>Placobranchoidea</taxon>
        <taxon>Plakobranchidae</taxon>
        <taxon>Elysia</taxon>
    </lineage>
</organism>
<proteinExistence type="predicted"/>
<keyword evidence="3" id="KW-1185">Reference proteome</keyword>
<reference evidence="2" key="1">
    <citation type="journal article" date="2023" name="G3 (Bethesda)">
        <title>A reference genome for the long-term kleptoplast-retaining sea slug Elysia crispata morphotype clarki.</title>
        <authorList>
            <person name="Eastman K.E."/>
            <person name="Pendleton A.L."/>
            <person name="Shaikh M.A."/>
            <person name="Suttiyut T."/>
            <person name="Ogas R."/>
            <person name="Tomko P."/>
            <person name="Gavelis G."/>
            <person name="Widhalm J.R."/>
            <person name="Wisecaver J.H."/>
        </authorList>
    </citation>
    <scope>NUCLEOTIDE SEQUENCE</scope>
    <source>
        <strain evidence="2">ECLA1</strain>
    </source>
</reference>